<dbReference type="AlphaFoldDB" id="A0AAU7NZQ7"/>
<accession>A0AAU7NZQ7</accession>
<evidence type="ECO:0000256" key="1">
    <source>
        <dbReference type="ARBA" id="ARBA00010645"/>
    </source>
</evidence>
<proteinExistence type="inferred from homology"/>
<organism evidence="3 4">
    <name type="scientific">Methylomarinum roseum</name>
    <dbReference type="NCBI Taxonomy" id="3067653"/>
    <lineage>
        <taxon>Bacteria</taxon>
        <taxon>Pseudomonadati</taxon>
        <taxon>Pseudomonadota</taxon>
        <taxon>Gammaproteobacteria</taxon>
        <taxon>Methylococcales</taxon>
        <taxon>Methylococcaceae</taxon>
        <taxon>Methylomarinum</taxon>
    </lineage>
</organism>
<dbReference type="InterPro" id="IPR037021">
    <property type="entry name" value="RnfH_sf"/>
</dbReference>
<dbReference type="Gene3D" id="3.10.20.280">
    <property type="entry name" value="RnfH-like"/>
    <property type="match status" value="1"/>
</dbReference>
<dbReference type="Proteomes" id="UP001225378">
    <property type="component" value="Chromosome"/>
</dbReference>
<dbReference type="PANTHER" id="PTHR37483">
    <property type="entry name" value="UPF0125 PROTEIN RATB"/>
    <property type="match status" value="1"/>
</dbReference>
<evidence type="ECO:0000313" key="4">
    <source>
        <dbReference type="Proteomes" id="UP001225378"/>
    </source>
</evidence>
<dbReference type="PANTHER" id="PTHR37483:SF1">
    <property type="entry name" value="UPF0125 PROTEIN RATB"/>
    <property type="match status" value="1"/>
</dbReference>
<dbReference type="Pfam" id="PF03658">
    <property type="entry name" value="Ub-RnfH"/>
    <property type="match status" value="1"/>
</dbReference>
<evidence type="ECO:0000313" key="3">
    <source>
        <dbReference type="EMBL" id="XBS22489.1"/>
    </source>
</evidence>
<dbReference type="InterPro" id="IPR016155">
    <property type="entry name" value="Mopterin_synth/thiamin_S_b"/>
</dbReference>
<dbReference type="EMBL" id="CP157743">
    <property type="protein sequence ID" value="XBS22489.1"/>
    <property type="molecule type" value="Genomic_DNA"/>
</dbReference>
<comment type="similarity">
    <text evidence="1 2">Belongs to the UPF0125 (RnfH) family.</text>
</comment>
<dbReference type="NCBIfam" id="NF002490">
    <property type="entry name" value="PRK01777.1"/>
    <property type="match status" value="1"/>
</dbReference>
<dbReference type="InterPro" id="IPR005346">
    <property type="entry name" value="RnfH"/>
</dbReference>
<protein>
    <recommendedName>
        <fullName evidence="2">UPF0125 protein Q9L42_010280</fullName>
    </recommendedName>
</protein>
<evidence type="ECO:0000256" key="2">
    <source>
        <dbReference type="HAMAP-Rule" id="MF_00460"/>
    </source>
</evidence>
<gene>
    <name evidence="3" type="ORF">Q9L42_010280</name>
</gene>
<sequence>MANNVIEVEVAYAKADEQLIIPVSVEEDATLADAIALSGILARFPEIDLKQNQVGVFGKLGKLSQKTAAGDRVEIYRPLQQHPMDARRQRAAGQ</sequence>
<dbReference type="HAMAP" id="MF_00460">
    <property type="entry name" value="UPF0125_RnfH"/>
    <property type="match status" value="1"/>
</dbReference>
<dbReference type="SUPFAM" id="SSF54285">
    <property type="entry name" value="MoaD/ThiS"/>
    <property type="match status" value="1"/>
</dbReference>
<dbReference type="KEGG" id="mech:Q9L42_010280"/>
<name>A0AAU7NZQ7_9GAMM</name>
<keyword evidence="4" id="KW-1185">Reference proteome</keyword>
<reference evidence="3 4" key="1">
    <citation type="journal article" date="2024" name="Microbiology">
        <title>Methylomarinum rosea sp. nov., a novel halophilic methanotrophic bacterium from the hypersaline Lake Elton.</title>
        <authorList>
            <person name="Suleimanov R.Z."/>
            <person name="Oshkin I.Y."/>
            <person name="Danilova O.V."/>
            <person name="Suzina N.E."/>
            <person name="Dedysh S.N."/>
        </authorList>
    </citation>
    <scope>NUCLEOTIDE SEQUENCE [LARGE SCALE GENOMIC DNA]</scope>
    <source>
        <strain evidence="3 4">Ch1-1</strain>
    </source>
</reference>